<sequence length="470" mass="50634">MTNAMWPRLGGPMGSHAAPRGLWFNPLPWILLAGTAVFLVLFLRHTPCVQVAADNAVNVYIRVCYSDIQATFLSQGFGQGVSAFGTDAMTFPPLTAAFIYTTQLIGAWVFGSSVYPGVALQEQVDASVVFFGLTAVGLFVCLLVTLLCLARLSLDSDARRPSWDAMMVAASPVVLAVGLINWDLFGIALTCLGMFLFARRAVVESGIVLGLAACAATMPIAIVLAVTVACGLRGGWKVALRFAVPAVAAFFLVHLPLLIQDFDSVYAFYHGEINKDTGYGSLWYLASLMGASTRSTGSLAFVLLMLGFGILIAWLYVTHRTPRVGSLVAVMLLATCLLGPAYPPQTALWLLVAVYWARPYRWEMAAFTITQVAYYLAIWPWLNGSLTSAQSGPYAVYWLAILARAGVEAWLLVSCLRDIATPRRDLLRTPSSPDPIGGVLNDGETLTRVAPPLPADPPPLYRSDACLSVP</sequence>
<keyword evidence="2" id="KW-1003">Cell membrane</keyword>
<keyword evidence="10" id="KW-1185">Reference proteome</keyword>
<evidence type="ECO:0000256" key="6">
    <source>
        <dbReference type="ARBA" id="ARBA00023136"/>
    </source>
</evidence>
<feature type="transmembrane region" description="Helical" evidence="8">
    <location>
        <begin position="173"/>
        <end position="195"/>
    </location>
</feature>
<dbReference type="Proteomes" id="UP001244136">
    <property type="component" value="Chromosome"/>
</dbReference>
<comment type="subcellular location">
    <subcellularLocation>
        <location evidence="1">Cell membrane</location>
        <topology evidence="1">Multi-pass membrane protein</topology>
    </subcellularLocation>
</comment>
<evidence type="ECO:0000256" key="8">
    <source>
        <dbReference type="SAM" id="Phobius"/>
    </source>
</evidence>
<accession>A0ABY8PXD2</accession>
<evidence type="ECO:0000256" key="5">
    <source>
        <dbReference type="ARBA" id="ARBA00022989"/>
    </source>
</evidence>
<feature type="transmembrane region" description="Helical" evidence="8">
    <location>
        <begin position="97"/>
        <end position="116"/>
    </location>
</feature>
<feature type="transmembrane region" description="Helical" evidence="8">
    <location>
        <begin position="298"/>
        <end position="317"/>
    </location>
</feature>
<keyword evidence="4 8" id="KW-0812">Transmembrane</keyword>
<reference evidence="9 10" key="1">
    <citation type="journal article" date="2008" name="Int. J. Syst. Evol. Microbiol.">
        <title>Tessaracoccus flavescens sp. nov., isolated from marine sediment.</title>
        <authorList>
            <person name="Lee D.W."/>
            <person name="Lee S.D."/>
        </authorList>
    </citation>
    <scope>NUCLEOTIDE SEQUENCE [LARGE SCALE GENOMIC DNA]</scope>
    <source>
        <strain evidence="9 10">T21</strain>
    </source>
</reference>
<protein>
    <submittedName>
        <fullName evidence="9">Glycosyltransferase 87 family protein</fullName>
    </submittedName>
</protein>
<keyword evidence="6 8" id="KW-0472">Membrane</keyword>
<feature type="transmembrane region" description="Helical" evidence="8">
    <location>
        <begin position="128"/>
        <end position="152"/>
    </location>
</feature>
<feature type="transmembrane region" description="Helical" evidence="8">
    <location>
        <begin position="324"/>
        <end position="342"/>
    </location>
</feature>
<organism evidence="9 10">
    <name type="scientific">Tessaracoccus lacteus</name>
    <dbReference type="NCBI Taxonomy" id="3041766"/>
    <lineage>
        <taxon>Bacteria</taxon>
        <taxon>Bacillati</taxon>
        <taxon>Actinomycetota</taxon>
        <taxon>Actinomycetes</taxon>
        <taxon>Propionibacteriales</taxon>
        <taxon>Propionibacteriaceae</taxon>
        <taxon>Tessaracoccus</taxon>
    </lineage>
</organism>
<feature type="transmembrane region" description="Helical" evidence="8">
    <location>
        <begin position="239"/>
        <end position="259"/>
    </location>
</feature>
<evidence type="ECO:0000256" key="4">
    <source>
        <dbReference type="ARBA" id="ARBA00022692"/>
    </source>
</evidence>
<evidence type="ECO:0000256" key="3">
    <source>
        <dbReference type="ARBA" id="ARBA00022679"/>
    </source>
</evidence>
<feature type="transmembrane region" description="Helical" evidence="8">
    <location>
        <begin position="207"/>
        <end position="232"/>
    </location>
</feature>
<dbReference type="InterPro" id="IPR018584">
    <property type="entry name" value="GT87"/>
</dbReference>
<keyword evidence="5 8" id="KW-1133">Transmembrane helix</keyword>
<evidence type="ECO:0000256" key="1">
    <source>
        <dbReference type="ARBA" id="ARBA00004651"/>
    </source>
</evidence>
<gene>
    <name evidence="9" type="ORF">QH948_13735</name>
</gene>
<comment type="similarity">
    <text evidence="7">Belongs to the glycosyltransferase 87 family.</text>
</comment>
<evidence type="ECO:0000256" key="2">
    <source>
        <dbReference type="ARBA" id="ARBA00022475"/>
    </source>
</evidence>
<evidence type="ECO:0000256" key="7">
    <source>
        <dbReference type="ARBA" id="ARBA00024033"/>
    </source>
</evidence>
<feature type="transmembrane region" description="Helical" evidence="8">
    <location>
        <begin position="394"/>
        <end position="413"/>
    </location>
</feature>
<dbReference type="EMBL" id="CP123967">
    <property type="protein sequence ID" value="WGT47155.1"/>
    <property type="molecule type" value="Genomic_DNA"/>
</dbReference>
<dbReference type="RefSeq" id="WP_281144891.1">
    <property type="nucleotide sequence ID" value="NZ_CP123967.1"/>
</dbReference>
<dbReference type="Pfam" id="PF09594">
    <property type="entry name" value="GT87"/>
    <property type="match status" value="1"/>
</dbReference>
<keyword evidence="3" id="KW-0808">Transferase</keyword>
<evidence type="ECO:0000313" key="9">
    <source>
        <dbReference type="EMBL" id="WGT47155.1"/>
    </source>
</evidence>
<feature type="transmembrane region" description="Helical" evidence="8">
    <location>
        <begin position="22"/>
        <end position="43"/>
    </location>
</feature>
<name>A0ABY8PXD2_9ACTN</name>
<proteinExistence type="inferred from homology"/>
<evidence type="ECO:0000313" key="10">
    <source>
        <dbReference type="Proteomes" id="UP001244136"/>
    </source>
</evidence>